<dbReference type="Proteomes" id="UP001153069">
    <property type="component" value="Unassembled WGS sequence"/>
</dbReference>
<keyword evidence="3" id="KW-1185">Reference proteome</keyword>
<evidence type="ECO:0000256" key="1">
    <source>
        <dbReference type="SAM" id="MobiDB-lite"/>
    </source>
</evidence>
<feature type="region of interest" description="Disordered" evidence="1">
    <location>
        <begin position="162"/>
        <end position="189"/>
    </location>
</feature>
<organism evidence="2 3">
    <name type="scientific">Seminavis robusta</name>
    <dbReference type="NCBI Taxonomy" id="568900"/>
    <lineage>
        <taxon>Eukaryota</taxon>
        <taxon>Sar</taxon>
        <taxon>Stramenopiles</taxon>
        <taxon>Ochrophyta</taxon>
        <taxon>Bacillariophyta</taxon>
        <taxon>Bacillariophyceae</taxon>
        <taxon>Bacillariophycidae</taxon>
        <taxon>Naviculales</taxon>
        <taxon>Naviculaceae</taxon>
        <taxon>Seminavis</taxon>
    </lineage>
</organism>
<evidence type="ECO:0000313" key="3">
    <source>
        <dbReference type="Proteomes" id="UP001153069"/>
    </source>
</evidence>
<evidence type="ECO:0000313" key="2">
    <source>
        <dbReference type="EMBL" id="CAB9520015.1"/>
    </source>
</evidence>
<comment type="caution">
    <text evidence="2">The sequence shown here is derived from an EMBL/GenBank/DDBJ whole genome shotgun (WGS) entry which is preliminary data.</text>
</comment>
<accession>A0A9N8HPG7</accession>
<proteinExistence type="predicted"/>
<protein>
    <submittedName>
        <fullName evidence="2">Uncharacterized protein</fullName>
    </submittedName>
</protein>
<dbReference type="EMBL" id="CAICTM010001064">
    <property type="protein sequence ID" value="CAB9520015.1"/>
    <property type="molecule type" value="Genomic_DNA"/>
</dbReference>
<dbReference type="AlphaFoldDB" id="A0A9N8HPG7"/>
<reference evidence="2" key="1">
    <citation type="submission" date="2020-06" db="EMBL/GenBank/DDBJ databases">
        <authorList>
            <consortium name="Plant Systems Biology data submission"/>
        </authorList>
    </citation>
    <scope>NUCLEOTIDE SEQUENCE</scope>
    <source>
        <strain evidence="2">D6</strain>
    </source>
</reference>
<name>A0A9N8HPG7_9STRA</name>
<sequence>MDDAAKDAYIAKLETGMKATVGLIAGATGSKSAASEAAFMQWRRTFPLGVLGPEDRAAMRSLLSISGREFHRLEAKFKGQNPRYNSALPGFDPTARRQPMVTPKKVVRQALADNTVVLSAAKAKAGQGLASAAWNVLYTGTREENKRYNATEVSKLMTGCVLQMSSGSKRERDGTFRPNRRNRRQDDAA</sequence>
<gene>
    <name evidence="2" type="ORF">SEMRO_1066_G237360.1</name>
</gene>